<dbReference type="Gene3D" id="3.30.70.270">
    <property type="match status" value="1"/>
</dbReference>
<dbReference type="InterPro" id="IPR019326">
    <property type="entry name" value="NDNF"/>
</dbReference>
<comment type="similarity">
    <text evidence="2">Belongs to the beta type-B retroviral polymerase family. HERV class-II K(HML-2) pol subfamily.</text>
</comment>
<keyword evidence="6" id="KW-0677">Repeat</keyword>
<evidence type="ECO:0000256" key="6">
    <source>
        <dbReference type="ARBA" id="ARBA00022737"/>
    </source>
</evidence>
<feature type="domain" description="Reverse transcriptase" evidence="11">
    <location>
        <begin position="1"/>
        <end position="51"/>
    </location>
</feature>
<keyword evidence="8" id="KW-0325">Glycoprotein</keyword>
<evidence type="ECO:0000259" key="11">
    <source>
        <dbReference type="PROSITE" id="PS50878"/>
    </source>
</evidence>
<evidence type="ECO:0000313" key="12">
    <source>
        <dbReference type="EMBL" id="CAJ0967745.1"/>
    </source>
</evidence>
<dbReference type="PANTHER" id="PTHR14619">
    <property type="entry name" value="NEURON-DERIVED NEUROTROPHIC FACTOR"/>
    <property type="match status" value="1"/>
</dbReference>
<dbReference type="SUPFAM" id="SSF56672">
    <property type="entry name" value="DNA/RNA polymerases"/>
    <property type="match status" value="1"/>
</dbReference>
<dbReference type="PANTHER" id="PTHR14619:SF9">
    <property type="entry name" value="PROTEIN NDNF"/>
    <property type="match status" value="1"/>
</dbReference>
<evidence type="ECO:0000256" key="10">
    <source>
        <dbReference type="SAM" id="MobiDB-lite"/>
    </source>
</evidence>
<dbReference type="Proteomes" id="UP001176940">
    <property type="component" value="Unassembled WGS sequence"/>
</dbReference>
<keyword evidence="4" id="KW-0964">Secreted</keyword>
<dbReference type="EMBL" id="CAUEEQ010078557">
    <property type="protein sequence ID" value="CAJ0967745.1"/>
    <property type="molecule type" value="Genomic_DNA"/>
</dbReference>
<protein>
    <recommendedName>
        <fullName evidence="9">Protein NDNF</fullName>
        <ecNumber evidence="3">3.1.26.4</ecNumber>
    </recommendedName>
</protein>
<keyword evidence="7" id="KW-0524">Neurogenesis</keyword>
<evidence type="ECO:0000256" key="1">
    <source>
        <dbReference type="ARBA" id="ARBA00004613"/>
    </source>
</evidence>
<dbReference type="InterPro" id="IPR043502">
    <property type="entry name" value="DNA/RNA_pol_sf"/>
</dbReference>
<proteinExistence type="inferred from homology"/>
<dbReference type="Pfam" id="PF24354">
    <property type="entry name" value="NDNF_N"/>
    <property type="match status" value="1"/>
</dbReference>
<name>A0ABN9MLS8_9NEOB</name>
<sequence length="574" mass="65527">MDDIVIFSLDCGSYLQEVQVVLDVLRKAGFTINPKKCTMVKKEARYLSYIIGRGKIKPQVNKVEASQNCLQPISKKQGHGVELWPHDFPKDLSDPDPSTSQPWWASQVDRSKKRAQTGEVSTWGIREWIGGYYFTLGENLSSHFSITVTPCDVPIEWSILHYKESHAFHGKTAAKYRPFDNSKNQAYYKTVSTLFNYKGNSVENYVGTFSYSSLFVLEFLSTERDTHISVYLTTDLAHGNLFPELPGDPRIDVTTLNHNSVSLVWKASPSAMKQKDHIEYCILVNEKHNYKSMCAADTAIRSAGRKWPKLASFPISKYLDENQRVMLLLNMLPTQALLQKHGSKPKPKDIPLKDGKIIQIKFDGKRPKPYTFEYQALHKKVHFTFQVCRGQLRAQISKNGKLLVSETIQGLRHITLHGKFMDKYLAVFKQGEPVANTSAMIQASSHMHKSLFPFFPNSVKIKSFNKLRTCNSITIAWLGTQERNMYCVYKRKLQDQVWREMASVDNCSGPESRPKSEKVLCKYFHEINVQKAVTTETIVGLERGTLYLFDVYLIGSSGLLVRYQSKVVKTRKTC</sequence>
<keyword evidence="13" id="KW-1185">Reference proteome</keyword>
<comment type="subcellular location">
    <subcellularLocation>
        <location evidence="1">Secreted</location>
    </subcellularLocation>
</comment>
<dbReference type="EC" id="3.1.26.4" evidence="3"/>
<evidence type="ECO:0000313" key="13">
    <source>
        <dbReference type="Proteomes" id="UP001176940"/>
    </source>
</evidence>
<gene>
    <name evidence="12" type="ORF">RIMI_LOCUS22452696</name>
</gene>
<evidence type="ECO:0000256" key="7">
    <source>
        <dbReference type="ARBA" id="ARBA00022902"/>
    </source>
</evidence>
<dbReference type="InterPro" id="IPR000477">
    <property type="entry name" value="RT_dom"/>
</dbReference>
<feature type="region of interest" description="Disordered" evidence="10">
    <location>
        <begin position="91"/>
        <end position="110"/>
    </location>
</feature>
<evidence type="ECO:0000256" key="4">
    <source>
        <dbReference type="ARBA" id="ARBA00022525"/>
    </source>
</evidence>
<evidence type="ECO:0000256" key="5">
    <source>
        <dbReference type="ARBA" id="ARBA00022729"/>
    </source>
</evidence>
<organism evidence="12 13">
    <name type="scientific">Ranitomeya imitator</name>
    <name type="common">mimic poison frog</name>
    <dbReference type="NCBI Taxonomy" id="111125"/>
    <lineage>
        <taxon>Eukaryota</taxon>
        <taxon>Metazoa</taxon>
        <taxon>Chordata</taxon>
        <taxon>Craniata</taxon>
        <taxon>Vertebrata</taxon>
        <taxon>Euteleostomi</taxon>
        <taxon>Amphibia</taxon>
        <taxon>Batrachia</taxon>
        <taxon>Anura</taxon>
        <taxon>Neobatrachia</taxon>
        <taxon>Hyloidea</taxon>
        <taxon>Dendrobatidae</taxon>
        <taxon>Dendrobatinae</taxon>
        <taxon>Ranitomeya</taxon>
    </lineage>
</organism>
<dbReference type="InterPro" id="IPR045805">
    <property type="entry name" value="NDNF_C"/>
</dbReference>
<dbReference type="PROSITE" id="PS50878">
    <property type="entry name" value="RT_POL"/>
    <property type="match status" value="1"/>
</dbReference>
<evidence type="ECO:0000256" key="9">
    <source>
        <dbReference type="ARBA" id="ARBA00024096"/>
    </source>
</evidence>
<dbReference type="Pfam" id="PF19433">
    <property type="entry name" value="NDNF_C"/>
    <property type="match status" value="1"/>
</dbReference>
<dbReference type="InterPro" id="IPR055271">
    <property type="entry name" value="NDNF_Fn(III)_1"/>
</dbReference>
<comment type="caution">
    <text evidence="12">The sequence shown here is derived from an EMBL/GenBank/DDBJ whole genome shotgun (WGS) entry which is preliminary data.</text>
</comment>
<accession>A0ABN9MLS8</accession>
<reference evidence="12" key="1">
    <citation type="submission" date="2023-07" db="EMBL/GenBank/DDBJ databases">
        <authorList>
            <person name="Stuckert A."/>
        </authorList>
    </citation>
    <scope>NUCLEOTIDE SEQUENCE</scope>
</reference>
<evidence type="ECO:0000256" key="8">
    <source>
        <dbReference type="ARBA" id="ARBA00023180"/>
    </source>
</evidence>
<evidence type="ECO:0000256" key="2">
    <source>
        <dbReference type="ARBA" id="ARBA00010879"/>
    </source>
</evidence>
<dbReference type="InterPro" id="IPR036116">
    <property type="entry name" value="FN3_sf"/>
</dbReference>
<evidence type="ECO:0000256" key="3">
    <source>
        <dbReference type="ARBA" id="ARBA00012180"/>
    </source>
</evidence>
<dbReference type="Pfam" id="PF10179">
    <property type="entry name" value="NDNF"/>
    <property type="match status" value="1"/>
</dbReference>
<keyword evidence="5" id="KW-0732">Signal</keyword>
<dbReference type="InterPro" id="IPR056225">
    <property type="entry name" value="NDNF_N"/>
</dbReference>
<dbReference type="InterPro" id="IPR043128">
    <property type="entry name" value="Rev_trsase/Diguanyl_cyclase"/>
</dbReference>
<dbReference type="SUPFAM" id="SSF49265">
    <property type="entry name" value="Fibronectin type III"/>
    <property type="match status" value="1"/>
</dbReference>